<reference evidence="1 2" key="1">
    <citation type="submission" date="2022-03" db="EMBL/GenBank/DDBJ databases">
        <title>Ignatzschineria rhizosphaerae HR5S32.</title>
        <authorList>
            <person name="Sun J.Q."/>
            <person name="Feng J.Y."/>
        </authorList>
    </citation>
    <scope>NUCLEOTIDE SEQUENCE [LARGE SCALE GENOMIC DNA]</scope>
    <source>
        <strain evidence="1 2">HR5S32</strain>
    </source>
</reference>
<proteinExistence type="predicted"/>
<accession>A0ABY3X3Z3</accession>
<evidence type="ECO:0000313" key="1">
    <source>
        <dbReference type="EMBL" id="UNM96409.1"/>
    </source>
</evidence>
<keyword evidence="2" id="KW-1185">Reference proteome</keyword>
<dbReference type="RefSeq" id="WP_242149941.1">
    <property type="nucleotide sequence ID" value="NZ_CP093379.1"/>
</dbReference>
<name>A0ABY3X3Z3_9GAMM</name>
<protein>
    <submittedName>
        <fullName evidence="1">DUF1643 domain-containing protein</fullName>
    </submittedName>
</protein>
<gene>
    <name evidence="1" type="ORF">MMG00_00605</name>
</gene>
<dbReference type="EMBL" id="CP093379">
    <property type="protein sequence ID" value="UNM96409.1"/>
    <property type="molecule type" value="Genomic_DNA"/>
</dbReference>
<organism evidence="1 2">
    <name type="scientific">Ignatzschineria rhizosphaerae</name>
    <dbReference type="NCBI Taxonomy" id="2923279"/>
    <lineage>
        <taxon>Bacteria</taxon>
        <taxon>Pseudomonadati</taxon>
        <taxon>Pseudomonadota</taxon>
        <taxon>Gammaproteobacteria</taxon>
        <taxon>Cardiobacteriales</taxon>
        <taxon>Ignatzschineriaceae</taxon>
        <taxon>Ignatzschineria</taxon>
    </lineage>
</organism>
<sequence>MTTNFVEYPEGQAPDLLLPKHDKSTRFLIGKAGERPLVALSLTPSPFVGMINSNEIINSIIQTSKKLGNDGWIAFHLYPEVGENLEEIKFDQTLSDKNVRQIERFILRNKIHEVWGIWGDFQSEAIEKGKTAILEMLQKHGVKIFYFGTLTKDQNPRNPLQKEEYWHMFNPNKMFL</sequence>
<evidence type="ECO:0000313" key="2">
    <source>
        <dbReference type="Proteomes" id="UP000829542"/>
    </source>
</evidence>
<dbReference type="Proteomes" id="UP000829542">
    <property type="component" value="Chromosome"/>
</dbReference>